<comment type="caution">
    <text evidence="2">The sequence shown here is derived from an EMBL/GenBank/DDBJ whole genome shotgun (WGS) entry which is preliminary data.</text>
</comment>
<name>A0ABS8Z6C6_9PSEU</name>
<evidence type="ECO:0000313" key="3">
    <source>
        <dbReference type="Proteomes" id="UP001521150"/>
    </source>
</evidence>
<reference evidence="2 3" key="1">
    <citation type="submission" date="2021-12" db="EMBL/GenBank/DDBJ databases">
        <title>Genome sequence of Kibdelosporangium philippinense ATCC 49844.</title>
        <authorList>
            <person name="Fedorov E.A."/>
            <person name="Omeragic M."/>
            <person name="Shalygina K.F."/>
            <person name="Maclea K.S."/>
        </authorList>
    </citation>
    <scope>NUCLEOTIDE SEQUENCE [LARGE SCALE GENOMIC DNA]</scope>
    <source>
        <strain evidence="2 3">ATCC 49844</strain>
    </source>
</reference>
<keyword evidence="3" id="KW-1185">Reference proteome</keyword>
<dbReference type="EMBL" id="JAJVCN010000001">
    <property type="protein sequence ID" value="MCE7003420.1"/>
    <property type="molecule type" value="Genomic_DNA"/>
</dbReference>
<protein>
    <recommendedName>
        <fullName evidence="4">Secreted protein</fullName>
    </recommendedName>
</protein>
<organism evidence="2 3">
    <name type="scientific">Kibdelosporangium philippinense</name>
    <dbReference type="NCBI Taxonomy" id="211113"/>
    <lineage>
        <taxon>Bacteria</taxon>
        <taxon>Bacillati</taxon>
        <taxon>Actinomycetota</taxon>
        <taxon>Actinomycetes</taxon>
        <taxon>Pseudonocardiales</taxon>
        <taxon>Pseudonocardiaceae</taxon>
        <taxon>Kibdelosporangium</taxon>
    </lineage>
</organism>
<proteinExistence type="predicted"/>
<evidence type="ECO:0000313" key="2">
    <source>
        <dbReference type="EMBL" id="MCE7003420.1"/>
    </source>
</evidence>
<evidence type="ECO:0000256" key="1">
    <source>
        <dbReference type="SAM" id="MobiDB-lite"/>
    </source>
</evidence>
<gene>
    <name evidence="2" type="ORF">LWC34_11355</name>
</gene>
<feature type="compositionally biased region" description="Basic residues" evidence="1">
    <location>
        <begin position="52"/>
        <end position="66"/>
    </location>
</feature>
<feature type="region of interest" description="Disordered" evidence="1">
    <location>
        <begin position="45"/>
        <end position="66"/>
    </location>
</feature>
<evidence type="ECO:0008006" key="4">
    <source>
        <dbReference type="Google" id="ProtNLM"/>
    </source>
</evidence>
<dbReference type="Proteomes" id="UP001521150">
    <property type="component" value="Unassembled WGS sequence"/>
</dbReference>
<accession>A0ABS8Z6C6</accession>
<sequence length="66" mass="7657">MWICLVLVLGLIAFAATRRNARKYPEVEHVPRPESTCVAMRSHYIPEGTRRPSGRRQRAHYAAPRR</sequence>
<dbReference type="RefSeq" id="WP_233724967.1">
    <property type="nucleotide sequence ID" value="NZ_JAJVCN010000001.1"/>
</dbReference>